<organism evidence="11 12">
    <name type="scientific">Endozoicomonas montiporae</name>
    <dbReference type="NCBI Taxonomy" id="1027273"/>
    <lineage>
        <taxon>Bacteria</taxon>
        <taxon>Pseudomonadati</taxon>
        <taxon>Pseudomonadota</taxon>
        <taxon>Gammaproteobacteria</taxon>
        <taxon>Oceanospirillales</taxon>
        <taxon>Endozoicomonadaceae</taxon>
        <taxon>Endozoicomonas</taxon>
    </lineage>
</organism>
<dbReference type="GO" id="GO:0005886">
    <property type="term" value="C:plasma membrane"/>
    <property type="evidence" value="ECO:0007669"/>
    <property type="project" value="UniProtKB-SubCell"/>
</dbReference>
<name>A0A081NA56_9GAMM</name>
<proteinExistence type="inferred from homology"/>
<feature type="transmembrane region" description="Helical" evidence="9">
    <location>
        <begin position="112"/>
        <end position="133"/>
    </location>
</feature>
<feature type="transmembrane region" description="Helical" evidence="9">
    <location>
        <begin position="179"/>
        <end position="200"/>
    </location>
</feature>
<gene>
    <name evidence="11" type="ORF">GZ77_01350</name>
</gene>
<keyword evidence="3" id="KW-0813">Transport</keyword>
<evidence type="ECO:0000256" key="6">
    <source>
        <dbReference type="ARBA" id="ARBA00022847"/>
    </source>
</evidence>
<dbReference type="PANTHER" id="PTHR43528">
    <property type="entry name" value="ALPHA-KETOGLUTARATE PERMEASE"/>
    <property type="match status" value="1"/>
</dbReference>
<dbReference type="InterPro" id="IPR020846">
    <property type="entry name" value="MFS_dom"/>
</dbReference>
<dbReference type="AlphaFoldDB" id="A0A081NA56"/>
<feature type="transmembrane region" description="Helical" evidence="9">
    <location>
        <begin position="321"/>
        <end position="339"/>
    </location>
</feature>
<feature type="transmembrane region" description="Helical" evidence="9">
    <location>
        <begin position="296"/>
        <end position="315"/>
    </location>
</feature>
<sequence>MESAVKIRCITTLSATLEFYDFTLLIFLSGVIARVFFPEGSAMSGVMPVLILFFAGYLARFAGGLMYSHFGDRYGRKSPYIYSVLLMSLATPCIALLPGYSEWGLFAPLSLLVLRIIQGLSLGGEIPGAVVFAAEHTRPGRRGQVTGLVISGVTFGNVMATATVTGLYQFLSDEQVVEWGWRIAFMTGGVLGLISLWLRLSLEETPVFRESVSGPHHVVPVMSLLRSQRASLVRGCLVAIFPAITTSILLFMPRYQLQYQNIAPEAVFSVSFWGFLGLTVVTLMMAVLTDKVGRIPMVRLGCCLSLFILVTFDVIGSHPFLALLPLFVSCSMVMGAYEASMVELFPTRSRYSGVAFCHNLAFALFAGSTPMVLEWFCSRGMVMAPACLMSFYAILLLLSTIGWEDRYQDELSTI</sequence>
<dbReference type="Pfam" id="PF07690">
    <property type="entry name" value="MFS_1"/>
    <property type="match status" value="1"/>
</dbReference>
<evidence type="ECO:0000256" key="4">
    <source>
        <dbReference type="ARBA" id="ARBA00022475"/>
    </source>
</evidence>
<evidence type="ECO:0000256" key="8">
    <source>
        <dbReference type="ARBA" id="ARBA00023136"/>
    </source>
</evidence>
<evidence type="ECO:0000313" key="11">
    <source>
        <dbReference type="EMBL" id="KEQ15329.1"/>
    </source>
</evidence>
<keyword evidence="7 9" id="KW-1133">Transmembrane helix</keyword>
<feature type="transmembrane region" description="Helical" evidence="9">
    <location>
        <begin position="382"/>
        <end position="403"/>
    </location>
</feature>
<dbReference type="RefSeq" id="WP_034872551.1">
    <property type="nucleotide sequence ID" value="NZ_JOKG01000001.1"/>
</dbReference>
<feature type="transmembrane region" description="Helical" evidence="9">
    <location>
        <begin position="351"/>
        <end position="376"/>
    </location>
</feature>
<dbReference type="Gene3D" id="1.20.1250.20">
    <property type="entry name" value="MFS general substrate transporter like domains"/>
    <property type="match status" value="1"/>
</dbReference>
<evidence type="ECO:0000256" key="1">
    <source>
        <dbReference type="ARBA" id="ARBA00004651"/>
    </source>
</evidence>
<dbReference type="InterPro" id="IPR051084">
    <property type="entry name" value="H+-coupled_symporters"/>
</dbReference>
<comment type="caution">
    <text evidence="11">The sequence shown here is derived from an EMBL/GenBank/DDBJ whole genome shotgun (WGS) entry which is preliminary data.</text>
</comment>
<evidence type="ECO:0000256" key="2">
    <source>
        <dbReference type="ARBA" id="ARBA00008240"/>
    </source>
</evidence>
<evidence type="ECO:0000256" key="5">
    <source>
        <dbReference type="ARBA" id="ARBA00022692"/>
    </source>
</evidence>
<keyword evidence="4" id="KW-1003">Cell membrane</keyword>
<accession>A0A081NA56</accession>
<dbReference type="EMBL" id="JOKG01000001">
    <property type="protein sequence ID" value="KEQ15329.1"/>
    <property type="molecule type" value="Genomic_DNA"/>
</dbReference>
<keyword evidence="6" id="KW-0769">Symport</keyword>
<evidence type="ECO:0000256" key="7">
    <source>
        <dbReference type="ARBA" id="ARBA00022989"/>
    </source>
</evidence>
<keyword evidence="8 9" id="KW-0472">Membrane</keyword>
<dbReference type="InterPro" id="IPR011701">
    <property type="entry name" value="MFS"/>
</dbReference>
<evidence type="ECO:0000313" key="12">
    <source>
        <dbReference type="Proteomes" id="UP000028006"/>
    </source>
</evidence>
<feature type="transmembrane region" description="Helical" evidence="9">
    <location>
        <begin position="145"/>
        <end position="167"/>
    </location>
</feature>
<dbReference type="GO" id="GO:0015293">
    <property type="term" value="F:symporter activity"/>
    <property type="evidence" value="ECO:0007669"/>
    <property type="project" value="UniProtKB-KW"/>
</dbReference>
<keyword evidence="12" id="KW-1185">Reference proteome</keyword>
<evidence type="ECO:0000256" key="3">
    <source>
        <dbReference type="ARBA" id="ARBA00022448"/>
    </source>
</evidence>
<feature type="transmembrane region" description="Helical" evidence="9">
    <location>
        <begin position="232"/>
        <end position="252"/>
    </location>
</feature>
<dbReference type="eggNOG" id="COG0477">
    <property type="taxonomic scope" value="Bacteria"/>
</dbReference>
<dbReference type="PANTHER" id="PTHR43528:SF7">
    <property type="entry name" value="MFS TRANSPORTER"/>
    <property type="match status" value="1"/>
</dbReference>
<dbReference type="PROSITE" id="PS00217">
    <property type="entry name" value="SUGAR_TRANSPORT_2"/>
    <property type="match status" value="1"/>
</dbReference>
<protein>
    <recommendedName>
        <fullName evidence="10">Major facilitator superfamily (MFS) profile domain-containing protein</fullName>
    </recommendedName>
</protein>
<comment type="subcellular location">
    <subcellularLocation>
        <location evidence="1">Cell membrane</location>
        <topology evidence="1">Multi-pass membrane protein</topology>
    </subcellularLocation>
</comment>
<dbReference type="PROSITE" id="PS50850">
    <property type="entry name" value="MFS"/>
    <property type="match status" value="1"/>
</dbReference>
<evidence type="ECO:0000256" key="9">
    <source>
        <dbReference type="SAM" id="Phobius"/>
    </source>
</evidence>
<dbReference type="Proteomes" id="UP000028006">
    <property type="component" value="Unassembled WGS sequence"/>
</dbReference>
<feature type="transmembrane region" description="Helical" evidence="9">
    <location>
        <begin position="20"/>
        <end position="37"/>
    </location>
</feature>
<dbReference type="SUPFAM" id="SSF103473">
    <property type="entry name" value="MFS general substrate transporter"/>
    <property type="match status" value="1"/>
</dbReference>
<keyword evidence="5 9" id="KW-0812">Transmembrane</keyword>
<dbReference type="InterPro" id="IPR005829">
    <property type="entry name" value="Sugar_transporter_CS"/>
</dbReference>
<dbReference type="InterPro" id="IPR036259">
    <property type="entry name" value="MFS_trans_sf"/>
</dbReference>
<feature type="transmembrane region" description="Helical" evidence="9">
    <location>
        <begin position="272"/>
        <end position="289"/>
    </location>
</feature>
<reference evidence="11 12" key="1">
    <citation type="submission" date="2014-06" db="EMBL/GenBank/DDBJ databases">
        <title>Whole Genome Sequences of Three Symbiotic Endozoicomonas Bacteria.</title>
        <authorList>
            <person name="Neave M.J."/>
            <person name="Apprill A."/>
            <person name="Voolstra C.R."/>
        </authorList>
    </citation>
    <scope>NUCLEOTIDE SEQUENCE [LARGE SCALE GENOMIC DNA]</scope>
    <source>
        <strain evidence="11 12">LMG 24815</strain>
    </source>
</reference>
<feature type="transmembrane region" description="Helical" evidence="9">
    <location>
        <begin position="80"/>
        <end position="100"/>
    </location>
</feature>
<feature type="transmembrane region" description="Helical" evidence="9">
    <location>
        <begin position="49"/>
        <end position="68"/>
    </location>
</feature>
<comment type="similarity">
    <text evidence="2">Belongs to the major facilitator superfamily. Metabolite:H+ Symporter (MHS) family (TC 2.A.1.6) family.</text>
</comment>
<evidence type="ECO:0000259" key="10">
    <source>
        <dbReference type="PROSITE" id="PS50850"/>
    </source>
</evidence>
<feature type="domain" description="Major facilitator superfamily (MFS) profile" evidence="10">
    <location>
        <begin position="7"/>
        <end position="402"/>
    </location>
</feature>